<evidence type="ECO:0000313" key="2">
    <source>
        <dbReference type="EMBL" id="RFZ77825.1"/>
    </source>
</evidence>
<dbReference type="SUPFAM" id="SSF101478">
    <property type="entry name" value="ADP-ribosylglycohydrolase"/>
    <property type="match status" value="1"/>
</dbReference>
<dbReference type="Proteomes" id="UP000260680">
    <property type="component" value="Unassembled WGS sequence"/>
</dbReference>
<dbReference type="OrthoDB" id="9798107at2"/>
<dbReference type="InterPro" id="IPR045425">
    <property type="entry name" value="DUF6508"/>
</dbReference>
<dbReference type="AlphaFoldDB" id="A0A3E2N9X8"/>
<accession>A0A3E2N9X8</accession>
<dbReference type="EMBL" id="QOHO01000052">
    <property type="protein sequence ID" value="RFZ77825.1"/>
    <property type="molecule type" value="Genomic_DNA"/>
</dbReference>
<feature type="binding site" evidence="1">
    <location>
        <position position="226"/>
    </location>
    <ligand>
        <name>Mg(2+)</name>
        <dbReference type="ChEBI" id="CHEBI:18420"/>
        <label>1</label>
    </ligand>
</feature>
<dbReference type="Pfam" id="PF20118">
    <property type="entry name" value="DUF6508"/>
    <property type="match status" value="1"/>
</dbReference>
<gene>
    <name evidence="2" type="ORF">DS742_16370</name>
</gene>
<sequence length="544" mass="61325">MLGAIVGDIVGSRFEFNNHRSKDFELFGESCFATDDSIMTLAVAKAIMEAAKVKVSSESDYHALLSSLTVKYMQEIGRKYPNCGYGGMFSRWIFGHHPEPYHSFGNGAAMRVSPAGFAAATELEAEALSETVTAVTHNHNEGIKGANAVTIAIYLARQGALKSEIHERIERDYYPLNFGIDNIRQSYRFNETCQETVPQAIKCFLESDSFEDAIRTAVSLGGDSDTIAAITGAIAEAYYGVPADIKEKALAFLEEELHAIYDEWLAFVPAGDEKFKVLTKYIGKLDVADSFGEWMIDRENDGTPEHPIQMPWVGYSGLVRAFENEFYRFAEDHPEYEHTRYGEILEKHNIPWGWGSREMHEADVSGFDAQCVLALITGAIRAERFCDGALLAFFKDGSISRWLKRLKDIDWNRRPKRIEEIVFELGGSFGGHTVYRLSFTDSGAKLIQSDRRDEDNIFDTEEYSESEAILLSEQFSAIHTEYWNADYVVPHICDGEQWGLAVRYSDRQTLEHGGSNAYPSNWFKLLDFFGIEHEESEDANESPD</sequence>
<feature type="binding site" evidence="1">
    <location>
        <position position="34"/>
    </location>
    <ligand>
        <name>Mg(2+)</name>
        <dbReference type="ChEBI" id="CHEBI:18420"/>
        <label>1</label>
    </ligand>
</feature>
<feature type="binding site" evidence="1">
    <location>
        <position position="225"/>
    </location>
    <ligand>
        <name>Mg(2+)</name>
        <dbReference type="ChEBI" id="CHEBI:18420"/>
        <label>1</label>
    </ligand>
</feature>
<evidence type="ECO:0000256" key="1">
    <source>
        <dbReference type="PIRSR" id="PIRSR605502-1"/>
    </source>
</evidence>
<organism evidence="2 3">
    <name type="scientific">Lacrimispora amygdalina</name>
    <dbReference type="NCBI Taxonomy" id="253257"/>
    <lineage>
        <taxon>Bacteria</taxon>
        <taxon>Bacillati</taxon>
        <taxon>Bacillota</taxon>
        <taxon>Clostridia</taxon>
        <taxon>Lachnospirales</taxon>
        <taxon>Lachnospiraceae</taxon>
        <taxon>Lacrimispora</taxon>
    </lineage>
</organism>
<evidence type="ECO:0008006" key="4">
    <source>
        <dbReference type="Google" id="ProtNLM"/>
    </source>
</evidence>
<dbReference type="PANTHER" id="PTHR16222">
    <property type="entry name" value="ADP-RIBOSYLGLYCOHYDROLASE"/>
    <property type="match status" value="1"/>
</dbReference>
<comment type="caution">
    <text evidence="2">The sequence shown here is derived from an EMBL/GenBank/DDBJ whole genome shotgun (WGS) entry which is preliminary data.</text>
</comment>
<keyword evidence="1" id="KW-0479">Metal-binding</keyword>
<proteinExistence type="predicted"/>
<feature type="binding site" evidence="1">
    <location>
        <position position="36"/>
    </location>
    <ligand>
        <name>Mg(2+)</name>
        <dbReference type="ChEBI" id="CHEBI:18420"/>
        <label>1</label>
    </ligand>
</feature>
<protein>
    <recommendedName>
        <fullName evidence="4">ADP-ribosylglycohydrolase</fullName>
    </recommendedName>
</protein>
<name>A0A3E2N9X8_9FIRM</name>
<keyword evidence="1" id="KW-0460">Magnesium</keyword>
<dbReference type="GO" id="GO:0046872">
    <property type="term" value="F:metal ion binding"/>
    <property type="evidence" value="ECO:0007669"/>
    <property type="project" value="UniProtKB-KW"/>
</dbReference>
<dbReference type="InterPro" id="IPR050792">
    <property type="entry name" value="ADP-ribosylglycohydrolase"/>
</dbReference>
<feature type="binding site" evidence="1">
    <location>
        <position position="223"/>
    </location>
    <ligand>
        <name>Mg(2+)</name>
        <dbReference type="ChEBI" id="CHEBI:18420"/>
        <label>1</label>
    </ligand>
</feature>
<feature type="binding site" evidence="1">
    <location>
        <position position="35"/>
    </location>
    <ligand>
        <name>Mg(2+)</name>
        <dbReference type="ChEBI" id="CHEBI:18420"/>
        <label>1</label>
    </ligand>
</feature>
<reference evidence="2 3" key="1">
    <citation type="submission" date="2018-07" db="EMBL/GenBank/DDBJ databases">
        <title>New species, Clostridium PI-S10-A1B.</title>
        <authorList>
            <person name="Krishna G."/>
            <person name="Summeta K."/>
            <person name="Shikha S."/>
            <person name="Prabhu P.B."/>
            <person name="Suresh K."/>
        </authorList>
    </citation>
    <scope>NUCLEOTIDE SEQUENCE [LARGE SCALE GENOMIC DNA]</scope>
    <source>
        <strain evidence="2 3">PI-S10-A1B</strain>
    </source>
</reference>
<dbReference type="Gene3D" id="1.10.4080.10">
    <property type="entry name" value="ADP-ribosylation/Crystallin J1"/>
    <property type="match status" value="1"/>
</dbReference>
<evidence type="ECO:0000313" key="3">
    <source>
        <dbReference type="Proteomes" id="UP000260680"/>
    </source>
</evidence>
<comment type="cofactor">
    <cofactor evidence="1">
        <name>Mg(2+)</name>
        <dbReference type="ChEBI" id="CHEBI:18420"/>
    </cofactor>
    <text evidence="1">Binds 2 magnesium ions per subunit.</text>
</comment>
<dbReference type="Pfam" id="PF03747">
    <property type="entry name" value="ADP_ribosyl_GH"/>
    <property type="match status" value="1"/>
</dbReference>
<dbReference type="InterPro" id="IPR036705">
    <property type="entry name" value="Ribosyl_crysJ1_sf"/>
</dbReference>
<dbReference type="PANTHER" id="PTHR16222:SF12">
    <property type="entry name" value="ADP-RIBOSYLGLYCOHYDROLASE-RELATED"/>
    <property type="match status" value="1"/>
</dbReference>
<dbReference type="InterPro" id="IPR005502">
    <property type="entry name" value="Ribosyl_crysJ1"/>
</dbReference>
<dbReference type="RefSeq" id="WP_117418056.1">
    <property type="nucleotide sequence ID" value="NZ_QOHO01000052.1"/>
</dbReference>